<sequence>MGSVSLDKLVHTVLEALARSGDLVQIPLSHCTNYRFALLIDIPWMEEVAQGRN</sequence>
<dbReference type="AlphaFoldDB" id="A0A0K2U1U3"/>
<organism evidence="1">
    <name type="scientific">Lepeophtheirus salmonis</name>
    <name type="common">Salmon louse</name>
    <name type="synonym">Caligus salmonis</name>
    <dbReference type="NCBI Taxonomy" id="72036"/>
    <lineage>
        <taxon>Eukaryota</taxon>
        <taxon>Metazoa</taxon>
        <taxon>Ecdysozoa</taxon>
        <taxon>Arthropoda</taxon>
        <taxon>Crustacea</taxon>
        <taxon>Multicrustacea</taxon>
        <taxon>Hexanauplia</taxon>
        <taxon>Copepoda</taxon>
        <taxon>Siphonostomatoida</taxon>
        <taxon>Caligidae</taxon>
        <taxon>Lepeophtheirus</taxon>
    </lineage>
</organism>
<dbReference type="EMBL" id="HACA01014888">
    <property type="protein sequence ID" value="CDW32249.1"/>
    <property type="molecule type" value="Transcribed_RNA"/>
</dbReference>
<reference evidence="1" key="1">
    <citation type="submission" date="2014-05" db="EMBL/GenBank/DDBJ databases">
        <authorList>
            <person name="Chronopoulou M."/>
        </authorList>
    </citation>
    <scope>NUCLEOTIDE SEQUENCE</scope>
    <source>
        <tissue evidence="1">Whole organism</tissue>
    </source>
</reference>
<proteinExistence type="predicted"/>
<protein>
    <submittedName>
        <fullName evidence="1">Uncharacterized protein</fullName>
    </submittedName>
</protein>
<accession>A0A0K2U1U3</accession>
<name>A0A0K2U1U3_LEPSM</name>
<evidence type="ECO:0000313" key="1">
    <source>
        <dbReference type="EMBL" id="CDW32249.1"/>
    </source>
</evidence>